<dbReference type="Pfam" id="PF05033">
    <property type="entry name" value="Pre-SET"/>
    <property type="match status" value="1"/>
</dbReference>
<evidence type="ECO:0000256" key="3">
    <source>
        <dbReference type="ARBA" id="ARBA00022603"/>
    </source>
</evidence>
<feature type="compositionally biased region" description="Polar residues" evidence="8">
    <location>
        <begin position="208"/>
        <end position="219"/>
    </location>
</feature>
<dbReference type="Pfam" id="PF00856">
    <property type="entry name" value="SET"/>
    <property type="match status" value="1"/>
</dbReference>
<dbReference type="GO" id="GO:0032259">
    <property type="term" value="P:methylation"/>
    <property type="evidence" value="ECO:0007669"/>
    <property type="project" value="UniProtKB-KW"/>
</dbReference>
<dbReference type="GO" id="GO:0042054">
    <property type="term" value="F:histone methyltransferase activity"/>
    <property type="evidence" value="ECO:0007669"/>
    <property type="project" value="InterPro"/>
</dbReference>
<dbReference type="OrthoDB" id="308383at2759"/>
<evidence type="ECO:0000256" key="8">
    <source>
        <dbReference type="SAM" id="MobiDB-lite"/>
    </source>
</evidence>
<evidence type="ECO:0008006" key="14">
    <source>
        <dbReference type="Google" id="ProtNLM"/>
    </source>
</evidence>
<dbReference type="PANTHER" id="PTHR46223">
    <property type="entry name" value="HISTONE-LYSINE N-METHYLTRANSFERASE SUV39H"/>
    <property type="match status" value="1"/>
</dbReference>
<dbReference type="PROSITE" id="PS50280">
    <property type="entry name" value="SET"/>
    <property type="match status" value="1"/>
</dbReference>
<evidence type="ECO:0000259" key="10">
    <source>
        <dbReference type="PROSITE" id="PS50867"/>
    </source>
</evidence>
<keyword evidence="13" id="KW-1185">Reference proteome</keyword>
<dbReference type="GO" id="GO:0005634">
    <property type="term" value="C:nucleus"/>
    <property type="evidence" value="ECO:0007669"/>
    <property type="project" value="InterPro"/>
</dbReference>
<gene>
    <name evidence="12" type="ORF">CROQUDRAFT_134244</name>
</gene>
<dbReference type="InterPro" id="IPR003616">
    <property type="entry name" value="Post-SET_dom"/>
</dbReference>
<evidence type="ECO:0000256" key="5">
    <source>
        <dbReference type="ARBA" id="ARBA00022691"/>
    </source>
</evidence>
<feature type="region of interest" description="Disordered" evidence="8">
    <location>
        <begin position="1"/>
        <end position="148"/>
    </location>
</feature>
<dbReference type="SUPFAM" id="SSF82199">
    <property type="entry name" value="SET domain"/>
    <property type="match status" value="1"/>
</dbReference>
<dbReference type="PANTHER" id="PTHR46223:SF3">
    <property type="entry name" value="HISTONE-LYSINE N-METHYLTRANSFERASE SET-23"/>
    <property type="match status" value="1"/>
</dbReference>
<keyword evidence="3" id="KW-0489">Methyltransferase</keyword>
<reference evidence="12" key="1">
    <citation type="submission" date="2013-11" db="EMBL/GenBank/DDBJ databases">
        <title>Genome sequence of the fusiform rust pathogen reveals effectors for host alternation and coevolution with pine.</title>
        <authorList>
            <consortium name="DOE Joint Genome Institute"/>
            <person name="Smith K."/>
            <person name="Pendleton A."/>
            <person name="Kubisiak T."/>
            <person name="Anderson C."/>
            <person name="Salamov A."/>
            <person name="Aerts A."/>
            <person name="Riley R."/>
            <person name="Clum A."/>
            <person name="Lindquist E."/>
            <person name="Ence D."/>
            <person name="Campbell M."/>
            <person name="Kronenberg Z."/>
            <person name="Feau N."/>
            <person name="Dhillon B."/>
            <person name="Hamelin R."/>
            <person name="Burleigh J."/>
            <person name="Smith J."/>
            <person name="Yandell M."/>
            <person name="Nelson C."/>
            <person name="Grigoriev I."/>
            <person name="Davis J."/>
        </authorList>
    </citation>
    <scope>NUCLEOTIDE SEQUENCE</scope>
    <source>
        <strain evidence="12">G11</strain>
    </source>
</reference>
<name>A0A9P6TA13_9BASI</name>
<feature type="domain" description="SET" evidence="9">
    <location>
        <begin position="611"/>
        <end position="772"/>
    </location>
</feature>
<keyword evidence="7" id="KW-0862">Zinc</keyword>
<evidence type="ECO:0000256" key="1">
    <source>
        <dbReference type="ARBA" id="ARBA00004286"/>
    </source>
</evidence>
<keyword evidence="2" id="KW-0158">Chromosome</keyword>
<feature type="compositionally biased region" description="Polar residues" evidence="8">
    <location>
        <begin position="83"/>
        <end position="98"/>
    </location>
</feature>
<organism evidence="12 13">
    <name type="scientific">Cronartium quercuum f. sp. fusiforme G11</name>
    <dbReference type="NCBI Taxonomy" id="708437"/>
    <lineage>
        <taxon>Eukaryota</taxon>
        <taxon>Fungi</taxon>
        <taxon>Dikarya</taxon>
        <taxon>Basidiomycota</taxon>
        <taxon>Pucciniomycotina</taxon>
        <taxon>Pucciniomycetes</taxon>
        <taxon>Pucciniales</taxon>
        <taxon>Coleosporiaceae</taxon>
        <taxon>Cronartium</taxon>
    </lineage>
</organism>
<comment type="subcellular location">
    <subcellularLocation>
        <location evidence="1">Chromosome</location>
    </subcellularLocation>
</comment>
<keyword evidence="6" id="KW-0479">Metal-binding</keyword>
<dbReference type="AlphaFoldDB" id="A0A9P6TA13"/>
<feature type="compositionally biased region" description="Basic and acidic residues" evidence="8">
    <location>
        <begin position="1"/>
        <end position="12"/>
    </location>
</feature>
<keyword evidence="4" id="KW-0808">Transferase</keyword>
<dbReference type="PROSITE" id="PS50868">
    <property type="entry name" value="POST_SET"/>
    <property type="match status" value="1"/>
</dbReference>
<evidence type="ECO:0000256" key="2">
    <source>
        <dbReference type="ARBA" id="ARBA00022454"/>
    </source>
</evidence>
<evidence type="ECO:0000256" key="6">
    <source>
        <dbReference type="ARBA" id="ARBA00022723"/>
    </source>
</evidence>
<protein>
    <recommendedName>
        <fullName evidence="14">SET domain-containing protein</fullName>
    </recommendedName>
</protein>
<feature type="compositionally biased region" description="Polar residues" evidence="8">
    <location>
        <begin position="299"/>
        <end position="317"/>
    </location>
</feature>
<feature type="region of interest" description="Disordered" evidence="8">
    <location>
        <begin position="180"/>
        <end position="263"/>
    </location>
</feature>
<feature type="compositionally biased region" description="Polar residues" evidence="8">
    <location>
        <begin position="107"/>
        <end position="138"/>
    </location>
</feature>
<dbReference type="Proteomes" id="UP000886653">
    <property type="component" value="Unassembled WGS sequence"/>
</dbReference>
<dbReference type="SMART" id="SM00317">
    <property type="entry name" value="SET"/>
    <property type="match status" value="1"/>
</dbReference>
<proteinExistence type="predicted"/>
<accession>A0A9P6TA13</accession>
<dbReference type="InterPro" id="IPR001214">
    <property type="entry name" value="SET_dom"/>
</dbReference>
<dbReference type="PROSITE" id="PS50867">
    <property type="entry name" value="PRE_SET"/>
    <property type="match status" value="1"/>
</dbReference>
<dbReference type="InterPro" id="IPR007728">
    <property type="entry name" value="Pre-SET_dom"/>
</dbReference>
<evidence type="ECO:0000259" key="11">
    <source>
        <dbReference type="PROSITE" id="PS50868"/>
    </source>
</evidence>
<dbReference type="InterPro" id="IPR050973">
    <property type="entry name" value="H3K9_Histone-Lys_N-MTase"/>
</dbReference>
<sequence>MSTLSRDDEEKLVNGTLVPTSRVSMASATSNSHKTAHNSEQASPARPVVHSNRHRTSTGHIFDRKHPETGGSSHLGRLKDSKPVTSRSSKSTGLSANLDQIFPGRSNIPNQPSSSHQRPTINQASKGYSKSRITQATRHPTKAKHQFSPEVIVIESSDESPPAIQPSATSLKKVLDTAVTKLSTHPKPARPKPATRSLDHRDGPRANLQASTSRTVQSRESLKPSAPQKPAPGIQRSLSQPRGKGKGKQAEGHSGLVDPRTQIPILDPVASSRIKDLAEVTVDRLLTEKLSQVKKLPDNATSTSELSNTTPDKSLTFPNAHGKVLQPSTSRETATPRSIPGQKTFHHASSLPASTAQKTLSLNSTTGANRIVHNNCAVSIALPLTKNPPTRRAQSPDWSLIPLHRRPIQGRERPDEFETSLQETWLTTKKPDVTTSLARLIYREEINNRQMWENAALPPIEVIVPPDVKEKMTDPGLAPPFEFVYTERIVYRNNKEKPVTPLWKCNCHGDCRNSTTCECRIYQEEKIRQLAPAILDDPNTQARMKNWIGFAYKSDRKPLHSHKRVPDNGDDEARLVEELFLEFQLPVFECNDQCGCGPQCINRTVGRGRREKLNLQKTLNRGWGVFANNVITRGRLVTHYSGELITSKESIRRGTELYDKIGRTYVFELDPWWISLHGGAQELDDQGFIQLDEKHGTSTTKVGIDWEKGVQSLYVVDAFWFGNISRFINHSCDPNTSILPIYIDDNDHTRPIFAMFANKVIRTGEEVTTSYSDPTAVDDRDEDYAQPDHAMGRDMRCYCGAKNCRSFMFSGT</sequence>
<evidence type="ECO:0000256" key="7">
    <source>
        <dbReference type="ARBA" id="ARBA00022833"/>
    </source>
</evidence>
<feature type="domain" description="Pre-SET" evidence="10">
    <location>
        <begin position="503"/>
        <end position="608"/>
    </location>
</feature>
<dbReference type="Gene3D" id="2.170.270.10">
    <property type="entry name" value="SET domain"/>
    <property type="match status" value="1"/>
</dbReference>
<evidence type="ECO:0000313" key="12">
    <source>
        <dbReference type="EMBL" id="KAG0144666.1"/>
    </source>
</evidence>
<evidence type="ECO:0000313" key="13">
    <source>
        <dbReference type="Proteomes" id="UP000886653"/>
    </source>
</evidence>
<evidence type="ECO:0000259" key="9">
    <source>
        <dbReference type="PROSITE" id="PS50280"/>
    </source>
</evidence>
<dbReference type="GO" id="GO:0005694">
    <property type="term" value="C:chromosome"/>
    <property type="evidence" value="ECO:0007669"/>
    <property type="project" value="UniProtKB-SubCell"/>
</dbReference>
<feature type="region of interest" description="Disordered" evidence="8">
    <location>
        <begin position="295"/>
        <end position="352"/>
    </location>
</feature>
<feature type="domain" description="Post-SET" evidence="11">
    <location>
        <begin position="793"/>
        <end position="809"/>
    </location>
</feature>
<dbReference type="EMBL" id="MU167291">
    <property type="protein sequence ID" value="KAG0144666.1"/>
    <property type="molecule type" value="Genomic_DNA"/>
</dbReference>
<dbReference type="InterPro" id="IPR046341">
    <property type="entry name" value="SET_dom_sf"/>
</dbReference>
<feature type="compositionally biased region" description="Polar residues" evidence="8">
    <location>
        <begin position="326"/>
        <end position="336"/>
    </location>
</feature>
<keyword evidence="5" id="KW-0949">S-adenosyl-L-methionine</keyword>
<dbReference type="GO" id="GO:0008270">
    <property type="term" value="F:zinc ion binding"/>
    <property type="evidence" value="ECO:0007669"/>
    <property type="project" value="InterPro"/>
</dbReference>
<evidence type="ECO:0000256" key="4">
    <source>
        <dbReference type="ARBA" id="ARBA00022679"/>
    </source>
</evidence>
<comment type="caution">
    <text evidence="12">The sequence shown here is derived from an EMBL/GenBank/DDBJ whole genome shotgun (WGS) entry which is preliminary data.</text>
</comment>
<feature type="compositionally biased region" description="Polar residues" evidence="8">
    <location>
        <begin position="17"/>
        <end position="42"/>
    </location>
</feature>